<name>A0A6A4HVJ6_9AGAR</name>
<evidence type="ECO:0000313" key="4">
    <source>
        <dbReference type="EMBL" id="KAE9401288.1"/>
    </source>
</evidence>
<feature type="repeat" description="ANK" evidence="3">
    <location>
        <begin position="4"/>
        <end position="36"/>
    </location>
</feature>
<sequence length="75" mass="8070">MFQDERTPVHWAASSGSLEIVRYLIDHKAEVDKVDGSGWSALHIAASAGHDDVVEELVGSGADVNRRNSKGITPL</sequence>
<dbReference type="EMBL" id="ML769447">
    <property type="protein sequence ID" value="KAE9401288.1"/>
    <property type="molecule type" value="Genomic_DNA"/>
</dbReference>
<dbReference type="PROSITE" id="PS50088">
    <property type="entry name" value="ANK_REPEAT"/>
    <property type="match status" value="2"/>
</dbReference>
<dbReference type="Pfam" id="PF12796">
    <property type="entry name" value="Ank_2"/>
    <property type="match status" value="1"/>
</dbReference>
<keyword evidence="5" id="KW-1185">Reference proteome</keyword>
<dbReference type="SUPFAM" id="SSF48403">
    <property type="entry name" value="Ankyrin repeat"/>
    <property type="match status" value="1"/>
</dbReference>
<feature type="repeat" description="ANK" evidence="3">
    <location>
        <begin position="37"/>
        <end position="69"/>
    </location>
</feature>
<gene>
    <name evidence="4" type="ORF">BT96DRAFT_818102</name>
</gene>
<evidence type="ECO:0000313" key="5">
    <source>
        <dbReference type="Proteomes" id="UP000799118"/>
    </source>
</evidence>
<dbReference type="PANTHER" id="PTHR24171:SF9">
    <property type="entry name" value="ANKYRIN REPEAT DOMAIN-CONTAINING PROTEIN 39"/>
    <property type="match status" value="1"/>
</dbReference>
<keyword evidence="2 3" id="KW-0040">ANK repeat</keyword>
<dbReference type="AlphaFoldDB" id="A0A6A4HVJ6"/>
<dbReference type="InterPro" id="IPR002110">
    <property type="entry name" value="Ankyrin_rpt"/>
</dbReference>
<dbReference type="InterPro" id="IPR036770">
    <property type="entry name" value="Ankyrin_rpt-contain_sf"/>
</dbReference>
<dbReference type="SMART" id="SM00248">
    <property type="entry name" value="ANK"/>
    <property type="match status" value="2"/>
</dbReference>
<dbReference type="PANTHER" id="PTHR24171">
    <property type="entry name" value="ANKYRIN REPEAT DOMAIN-CONTAINING PROTEIN 39-RELATED"/>
    <property type="match status" value="1"/>
</dbReference>
<evidence type="ECO:0000256" key="3">
    <source>
        <dbReference type="PROSITE-ProRule" id="PRU00023"/>
    </source>
</evidence>
<proteinExistence type="predicted"/>
<dbReference type="Proteomes" id="UP000799118">
    <property type="component" value="Unassembled WGS sequence"/>
</dbReference>
<dbReference type="PRINTS" id="PR01415">
    <property type="entry name" value="ANKYRIN"/>
</dbReference>
<reference evidence="4" key="1">
    <citation type="journal article" date="2019" name="Environ. Microbiol.">
        <title>Fungal ecological strategies reflected in gene transcription - a case study of two litter decomposers.</title>
        <authorList>
            <person name="Barbi F."/>
            <person name="Kohler A."/>
            <person name="Barry K."/>
            <person name="Baskaran P."/>
            <person name="Daum C."/>
            <person name="Fauchery L."/>
            <person name="Ihrmark K."/>
            <person name="Kuo A."/>
            <person name="LaButti K."/>
            <person name="Lipzen A."/>
            <person name="Morin E."/>
            <person name="Grigoriev I.V."/>
            <person name="Henrissat B."/>
            <person name="Lindahl B."/>
            <person name="Martin F."/>
        </authorList>
    </citation>
    <scope>NUCLEOTIDE SEQUENCE</scope>
    <source>
        <strain evidence="4">JB14</strain>
    </source>
</reference>
<keyword evidence="1" id="KW-0677">Repeat</keyword>
<protein>
    <submittedName>
        <fullName evidence="4">Ankyrin</fullName>
    </submittedName>
</protein>
<evidence type="ECO:0000256" key="1">
    <source>
        <dbReference type="ARBA" id="ARBA00022737"/>
    </source>
</evidence>
<accession>A0A6A4HVJ6</accession>
<dbReference type="Gene3D" id="1.25.40.20">
    <property type="entry name" value="Ankyrin repeat-containing domain"/>
    <property type="match status" value="1"/>
</dbReference>
<dbReference type="OrthoDB" id="539213at2759"/>
<organism evidence="4 5">
    <name type="scientific">Gymnopus androsaceus JB14</name>
    <dbReference type="NCBI Taxonomy" id="1447944"/>
    <lineage>
        <taxon>Eukaryota</taxon>
        <taxon>Fungi</taxon>
        <taxon>Dikarya</taxon>
        <taxon>Basidiomycota</taxon>
        <taxon>Agaricomycotina</taxon>
        <taxon>Agaricomycetes</taxon>
        <taxon>Agaricomycetidae</taxon>
        <taxon>Agaricales</taxon>
        <taxon>Marasmiineae</taxon>
        <taxon>Omphalotaceae</taxon>
        <taxon>Gymnopus</taxon>
    </lineage>
</organism>
<dbReference type="PROSITE" id="PS50297">
    <property type="entry name" value="ANK_REP_REGION"/>
    <property type="match status" value="2"/>
</dbReference>
<evidence type="ECO:0000256" key="2">
    <source>
        <dbReference type="ARBA" id="ARBA00023043"/>
    </source>
</evidence>